<proteinExistence type="predicted"/>
<name>A0A178YSF2_SINSA</name>
<evidence type="ECO:0000313" key="2">
    <source>
        <dbReference type="Proteomes" id="UP000078507"/>
    </source>
</evidence>
<sequence length="59" mass="6579">MKQHDAPALTSGRQMSLIFEPRRVDGMNEADRAKVVLTLAQVLMQAAGIRVEELADDKR</sequence>
<dbReference type="AlphaFoldDB" id="A0A178YSF2"/>
<keyword evidence="2" id="KW-1185">Reference proteome</keyword>
<protein>
    <submittedName>
        <fullName evidence="1">Uncharacterized protein</fullName>
    </submittedName>
</protein>
<reference evidence="1 2" key="1">
    <citation type="submission" date="2015-11" db="EMBL/GenBank/DDBJ databases">
        <title>Ensifer anhuiense sp. nov., an effective nitrogen fixation bacterium with Glycine soja.</title>
        <authorList>
            <person name="Yan H."/>
            <person name="Chen W."/>
        </authorList>
    </citation>
    <scope>NUCLEOTIDE SEQUENCE [LARGE SCALE GENOMIC DNA]</scope>
    <source>
        <strain evidence="1 2">LMG 7837</strain>
    </source>
</reference>
<dbReference type="Proteomes" id="UP000078507">
    <property type="component" value="Unassembled WGS sequence"/>
</dbReference>
<evidence type="ECO:0000313" key="1">
    <source>
        <dbReference type="EMBL" id="OAP50542.1"/>
    </source>
</evidence>
<accession>A0A178YSF2</accession>
<dbReference type="RefSeq" id="WP_041678995.1">
    <property type="nucleotide sequence ID" value="NZ_LNQB01000015.1"/>
</dbReference>
<comment type="caution">
    <text evidence="1">The sequence shown here is derived from an EMBL/GenBank/DDBJ whole genome shotgun (WGS) entry which is preliminary data.</text>
</comment>
<dbReference type="OrthoDB" id="7872777at2"/>
<organism evidence="1 2">
    <name type="scientific">Sinorhizobium saheli</name>
    <dbReference type="NCBI Taxonomy" id="36856"/>
    <lineage>
        <taxon>Bacteria</taxon>
        <taxon>Pseudomonadati</taxon>
        <taxon>Pseudomonadota</taxon>
        <taxon>Alphaproteobacteria</taxon>
        <taxon>Hyphomicrobiales</taxon>
        <taxon>Rhizobiaceae</taxon>
        <taxon>Sinorhizobium/Ensifer group</taxon>
        <taxon>Sinorhizobium</taxon>
    </lineage>
</organism>
<gene>
    <name evidence="1" type="ORF">ATB98_05845</name>
</gene>
<dbReference type="EMBL" id="LNQB01000015">
    <property type="protein sequence ID" value="OAP50542.1"/>
    <property type="molecule type" value="Genomic_DNA"/>
</dbReference>